<dbReference type="AlphaFoldDB" id="A0A2P2QTE0"/>
<organism evidence="1">
    <name type="scientific">Rhizophora mucronata</name>
    <name type="common">Asiatic mangrove</name>
    <dbReference type="NCBI Taxonomy" id="61149"/>
    <lineage>
        <taxon>Eukaryota</taxon>
        <taxon>Viridiplantae</taxon>
        <taxon>Streptophyta</taxon>
        <taxon>Embryophyta</taxon>
        <taxon>Tracheophyta</taxon>
        <taxon>Spermatophyta</taxon>
        <taxon>Magnoliopsida</taxon>
        <taxon>eudicotyledons</taxon>
        <taxon>Gunneridae</taxon>
        <taxon>Pentapetalae</taxon>
        <taxon>rosids</taxon>
        <taxon>fabids</taxon>
        <taxon>Malpighiales</taxon>
        <taxon>Rhizophoraceae</taxon>
        <taxon>Rhizophora</taxon>
    </lineage>
</organism>
<reference evidence="1" key="1">
    <citation type="submission" date="2018-02" db="EMBL/GenBank/DDBJ databases">
        <title>Rhizophora mucronata_Transcriptome.</title>
        <authorList>
            <person name="Meera S.P."/>
            <person name="Sreeshan A."/>
            <person name="Augustine A."/>
        </authorList>
    </citation>
    <scope>NUCLEOTIDE SEQUENCE</scope>
    <source>
        <tissue evidence="1">Leaf</tissue>
    </source>
</reference>
<name>A0A2P2QTE0_RHIMU</name>
<sequence length="43" mass="5157">MQRNIEEKNHACLERLGLLIRSGSYLQHYFDSREKFTTQTITK</sequence>
<protein>
    <submittedName>
        <fullName evidence="1">Uncharacterized protein</fullName>
    </submittedName>
</protein>
<proteinExistence type="predicted"/>
<accession>A0A2P2QTE0</accession>
<dbReference type="EMBL" id="GGEC01089769">
    <property type="protein sequence ID" value="MBX70253.1"/>
    <property type="molecule type" value="Transcribed_RNA"/>
</dbReference>
<evidence type="ECO:0000313" key="1">
    <source>
        <dbReference type="EMBL" id="MBX70253.1"/>
    </source>
</evidence>